<accession>A0A0N0WY29</accession>
<feature type="compositionally biased region" description="Basic and acidic residues" evidence="1">
    <location>
        <begin position="7"/>
        <end position="20"/>
    </location>
</feature>
<gene>
    <name evidence="2" type="ORF">ALP13_103014</name>
</gene>
<evidence type="ECO:0000313" key="3">
    <source>
        <dbReference type="Proteomes" id="UP000271631"/>
    </source>
</evidence>
<dbReference type="AlphaFoldDB" id="A0A0N0WY29"/>
<dbReference type="Proteomes" id="UP000271631">
    <property type="component" value="Unassembled WGS sequence"/>
</dbReference>
<reference evidence="2 3" key="1">
    <citation type="submission" date="2018-08" db="EMBL/GenBank/DDBJ databases">
        <title>Recombination of ecologically and evolutionarily significant loci maintains genetic cohesion in the Pseudomonas syringae species complex.</title>
        <authorList>
            <person name="Dillon M."/>
            <person name="Thakur S."/>
            <person name="Almeida R.N.D."/>
            <person name="Weir B.S."/>
            <person name="Guttman D.S."/>
        </authorList>
    </citation>
    <scope>NUCLEOTIDE SEQUENCE [LARGE SCALE GENOMIC DNA]</scope>
    <source>
        <strain evidence="2 3">ICMP 11281</strain>
    </source>
</reference>
<protein>
    <submittedName>
        <fullName evidence="2">Uncharacterized protein</fullName>
    </submittedName>
</protein>
<organism evidence="2 3">
    <name type="scientific">Pseudomonas syringae pv. maculicola</name>
    <dbReference type="NCBI Taxonomy" id="59511"/>
    <lineage>
        <taxon>Bacteria</taxon>
        <taxon>Pseudomonadati</taxon>
        <taxon>Pseudomonadota</taxon>
        <taxon>Gammaproteobacteria</taxon>
        <taxon>Pseudomonadales</taxon>
        <taxon>Pseudomonadaceae</taxon>
        <taxon>Pseudomonas</taxon>
    </lineage>
</organism>
<evidence type="ECO:0000313" key="2">
    <source>
        <dbReference type="EMBL" id="RMV38326.1"/>
    </source>
</evidence>
<proteinExistence type="predicted"/>
<sequence>MSLPEQGRCEHQEHQHRNDKNQPQAAADGQTAHIHDLTPNVIFLFWRPTGAKPDSRAFSASRRIMTKHEIAVTFFYSLGTA</sequence>
<evidence type="ECO:0000256" key="1">
    <source>
        <dbReference type="SAM" id="MobiDB-lite"/>
    </source>
</evidence>
<name>A0A0N0WY29_PSEYM</name>
<feature type="region of interest" description="Disordered" evidence="1">
    <location>
        <begin position="1"/>
        <end position="32"/>
    </location>
</feature>
<dbReference type="EMBL" id="RBUQ01000126">
    <property type="protein sequence ID" value="RMV38326.1"/>
    <property type="molecule type" value="Genomic_DNA"/>
</dbReference>
<comment type="caution">
    <text evidence="2">The sequence shown here is derived from an EMBL/GenBank/DDBJ whole genome shotgun (WGS) entry which is preliminary data.</text>
</comment>